<feature type="compositionally biased region" description="Polar residues" evidence="4">
    <location>
        <begin position="147"/>
        <end position="165"/>
    </location>
</feature>
<dbReference type="InterPro" id="IPR036864">
    <property type="entry name" value="Zn2-C6_fun-type_DNA-bd_sf"/>
</dbReference>
<evidence type="ECO:0000259" key="5">
    <source>
        <dbReference type="PROSITE" id="PS50048"/>
    </source>
</evidence>
<dbReference type="EMBL" id="JBHFEH010000010">
    <property type="protein sequence ID" value="KAL2055878.1"/>
    <property type="molecule type" value="Genomic_DNA"/>
</dbReference>
<dbReference type="SUPFAM" id="SSF57701">
    <property type="entry name" value="Zn2/Cys6 DNA-binding domain"/>
    <property type="match status" value="1"/>
</dbReference>
<evidence type="ECO:0000256" key="2">
    <source>
        <dbReference type="ARBA" id="ARBA00022723"/>
    </source>
</evidence>
<comment type="subcellular location">
    <subcellularLocation>
        <location evidence="1">Nucleus</location>
    </subcellularLocation>
</comment>
<feature type="region of interest" description="Disordered" evidence="4">
    <location>
        <begin position="216"/>
        <end position="244"/>
    </location>
</feature>
<dbReference type="PROSITE" id="PS00463">
    <property type="entry name" value="ZN2_CY6_FUNGAL_1"/>
    <property type="match status" value="1"/>
</dbReference>
<feature type="compositionally biased region" description="Polar residues" evidence="4">
    <location>
        <begin position="174"/>
        <end position="184"/>
    </location>
</feature>
<dbReference type="CDD" id="cd12148">
    <property type="entry name" value="fungal_TF_MHR"/>
    <property type="match status" value="1"/>
</dbReference>
<keyword evidence="2" id="KW-0479">Metal-binding</keyword>
<feature type="region of interest" description="Disordered" evidence="4">
    <location>
        <begin position="37"/>
        <end position="66"/>
    </location>
</feature>
<evidence type="ECO:0000256" key="4">
    <source>
        <dbReference type="SAM" id="MobiDB-lite"/>
    </source>
</evidence>
<name>A0ABR4BEI4_9LECA</name>
<dbReference type="CDD" id="cd00067">
    <property type="entry name" value="GAL4"/>
    <property type="match status" value="1"/>
</dbReference>
<feature type="domain" description="Zn(2)-C6 fungal-type" evidence="5">
    <location>
        <begin position="69"/>
        <end position="97"/>
    </location>
</feature>
<feature type="region of interest" description="Disordered" evidence="4">
    <location>
        <begin position="97"/>
        <end position="118"/>
    </location>
</feature>
<dbReference type="PANTHER" id="PTHR31001:SF50">
    <property type="entry name" value="ZN(II)2CYS6 TRANSCRIPTION FACTOR (EUROFUNG)"/>
    <property type="match status" value="1"/>
</dbReference>
<organism evidence="6 7">
    <name type="scientific">Lepraria finkii</name>
    <dbReference type="NCBI Taxonomy" id="1340010"/>
    <lineage>
        <taxon>Eukaryota</taxon>
        <taxon>Fungi</taxon>
        <taxon>Dikarya</taxon>
        <taxon>Ascomycota</taxon>
        <taxon>Pezizomycotina</taxon>
        <taxon>Lecanoromycetes</taxon>
        <taxon>OSLEUM clade</taxon>
        <taxon>Lecanoromycetidae</taxon>
        <taxon>Lecanorales</taxon>
        <taxon>Lecanorineae</taxon>
        <taxon>Stereocaulaceae</taxon>
        <taxon>Lepraria</taxon>
    </lineage>
</organism>
<comment type="caution">
    <text evidence="6">The sequence shown here is derived from an EMBL/GenBank/DDBJ whole genome shotgun (WGS) entry which is preliminary data.</text>
</comment>
<dbReference type="PROSITE" id="PS50048">
    <property type="entry name" value="ZN2_CY6_FUNGAL_2"/>
    <property type="match status" value="1"/>
</dbReference>
<evidence type="ECO:0000256" key="1">
    <source>
        <dbReference type="ARBA" id="ARBA00004123"/>
    </source>
</evidence>
<feature type="region of interest" description="Disordered" evidence="4">
    <location>
        <begin position="143"/>
        <end position="187"/>
    </location>
</feature>
<sequence length="808" mass="89898">MDLQDNTMHTQDGSAESLGPLQSPQCLLPSLAFMDVTAPTPSNQTPSSNRNAVQRPSARKNQYNQTSASCTLCRRRKVKCDRGVPCGNCTRAGAECVPSVPSQAPRGRQGGRKRRTDGELLERIAKLEGLIKNIEGNSDMRWMTPRRLNSTPTVGVREGSSQVVVSDSHDRSKGSSNGATNYRSHNPGLGLDRYLGTSFWVNLSEEINGLKDVLNSSSDKEDEAEDGQTPASSLSSSGRQQLQQANDSGFVISPTTPVESPGNPTPHQLYTFCEIYLTNVDPVFKILHAPSLRRYLQEGAAELDCSPGSRGLEALKFAICYAATVSMTDGECRHRIGEDRVVLMAKYRAGTELALAKADFVNTVEMSTLQAMTIYLASVRVNDTRRLMWTLTSLAVRIAHAIGLHHENSSSSLRPFGREMRRRLWWQICLLDSHAAEDRATNPVVYADSFSTKLPLQINDEDLHVDSCEEVEERQGFTDMTFCLICHEIMDTVRQLNYVSVKELGQPQSGSQEKWTERIDSAINLQRRIEERYLRHLNLARPLHWATRIVADIITATMWLIVYRPLQKRPDSNFSSQFADPGILGLSVEVLERAHQLNTDPAASPYRWLSQTYVQWHALAVTVAELCVKTEGPMVERSWAILMPVFREASQHVADSNEGMLWRPIKKLMNRAQGLRQAYLESHSARADLSAKIADWNASDQGNHRADTGDPIFGMIENVQEAVEGVTPPMEGIQLAPSISGSAPFDWDPWLAAASTSMESSIRSQYNDDMNQMAWTNWENFINGVQGQEEVVIPGSSDKAPGYSSLWL</sequence>
<feature type="compositionally biased region" description="Polar residues" evidence="4">
    <location>
        <begin position="39"/>
        <end position="66"/>
    </location>
</feature>
<dbReference type="Pfam" id="PF00172">
    <property type="entry name" value="Zn_clus"/>
    <property type="match status" value="1"/>
</dbReference>
<protein>
    <recommendedName>
        <fullName evidence="5">Zn(2)-C6 fungal-type domain-containing protein</fullName>
    </recommendedName>
</protein>
<evidence type="ECO:0000313" key="6">
    <source>
        <dbReference type="EMBL" id="KAL2055878.1"/>
    </source>
</evidence>
<gene>
    <name evidence="6" type="ORF">ABVK25_004122</name>
</gene>
<keyword evidence="3" id="KW-0539">Nucleus</keyword>
<dbReference type="InterPro" id="IPR001138">
    <property type="entry name" value="Zn2Cys6_DnaBD"/>
</dbReference>
<dbReference type="Gene3D" id="4.10.240.10">
    <property type="entry name" value="Zn(2)-C6 fungal-type DNA-binding domain"/>
    <property type="match status" value="1"/>
</dbReference>
<dbReference type="PANTHER" id="PTHR31001">
    <property type="entry name" value="UNCHARACTERIZED TRANSCRIPTIONAL REGULATORY PROTEIN"/>
    <property type="match status" value="1"/>
</dbReference>
<feature type="compositionally biased region" description="Polar residues" evidence="4">
    <location>
        <begin position="1"/>
        <end position="14"/>
    </location>
</feature>
<dbReference type="SMART" id="SM00066">
    <property type="entry name" value="GAL4"/>
    <property type="match status" value="1"/>
</dbReference>
<reference evidence="6 7" key="1">
    <citation type="submission" date="2024-09" db="EMBL/GenBank/DDBJ databases">
        <title>Rethinking Asexuality: The Enigmatic Case of Functional Sexual Genes in Lepraria (Stereocaulaceae).</title>
        <authorList>
            <person name="Doellman M."/>
            <person name="Sun Y."/>
            <person name="Barcenas-Pena A."/>
            <person name="Lumbsch H.T."/>
            <person name="Grewe F."/>
        </authorList>
    </citation>
    <scope>NUCLEOTIDE SEQUENCE [LARGE SCALE GENOMIC DNA]</scope>
    <source>
        <strain evidence="6 7">Grewe 0041</strain>
    </source>
</reference>
<proteinExistence type="predicted"/>
<dbReference type="Proteomes" id="UP001590951">
    <property type="component" value="Unassembled WGS sequence"/>
</dbReference>
<feature type="compositionally biased region" description="Low complexity" evidence="4">
    <location>
        <begin position="232"/>
        <end position="244"/>
    </location>
</feature>
<dbReference type="SMART" id="SM00906">
    <property type="entry name" value="Fungal_trans"/>
    <property type="match status" value="1"/>
</dbReference>
<accession>A0ABR4BEI4</accession>
<dbReference type="InterPro" id="IPR007219">
    <property type="entry name" value="XnlR_reg_dom"/>
</dbReference>
<keyword evidence="7" id="KW-1185">Reference proteome</keyword>
<dbReference type="InterPro" id="IPR050613">
    <property type="entry name" value="Sec_Metabolite_Reg"/>
</dbReference>
<feature type="region of interest" description="Disordered" evidence="4">
    <location>
        <begin position="1"/>
        <end position="21"/>
    </location>
</feature>
<dbReference type="Pfam" id="PF04082">
    <property type="entry name" value="Fungal_trans"/>
    <property type="match status" value="1"/>
</dbReference>
<evidence type="ECO:0000313" key="7">
    <source>
        <dbReference type="Proteomes" id="UP001590951"/>
    </source>
</evidence>
<evidence type="ECO:0000256" key="3">
    <source>
        <dbReference type="ARBA" id="ARBA00023242"/>
    </source>
</evidence>